<accession>A0A7D3UV65</accession>
<organism evidence="2 3">
    <name type="scientific">Fadolivirus FV1/VV64</name>
    <dbReference type="NCBI Taxonomy" id="3070911"/>
    <lineage>
        <taxon>Viruses</taxon>
        <taxon>Varidnaviria</taxon>
        <taxon>Bamfordvirae</taxon>
        <taxon>Nucleocytoviricota</taxon>
        <taxon>Megaviricetes</taxon>
        <taxon>Imitervirales</taxon>
        <taxon>Mimiviridae</taxon>
        <taxon>Klosneuvirinae</taxon>
        <taxon>Fadolivirus</taxon>
        <taxon>Fadolivirus algeromassiliense</taxon>
    </lineage>
</organism>
<proteinExistence type="predicted"/>
<evidence type="ECO:0000313" key="2">
    <source>
        <dbReference type="EMBL" id="QKF93949.1"/>
    </source>
</evidence>
<dbReference type="Proteomes" id="UP001162001">
    <property type="component" value="Segment"/>
</dbReference>
<feature type="region of interest" description="Disordered" evidence="1">
    <location>
        <begin position="71"/>
        <end position="97"/>
    </location>
</feature>
<evidence type="ECO:0000256" key="1">
    <source>
        <dbReference type="SAM" id="MobiDB-lite"/>
    </source>
</evidence>
<keyword evidence="3" id="KW-1185">Reference proteome</keyword>
<feature type="compositionally biased region" description="Basic residues" evidence="1">
    <location>
        <begin position="158"/>
        <end position="174"/>
    </location>
</feature>
<feature type="compositionally biased region" description="Low complexity" evidence="1">
    <location>
        <begin position="120"/>
        <end position="153"/>
    </location>
</feature>
<feature type="compositionally biased region" description="Basic residues" evidence="1">
    <location>
        <begin position="182"/>
        <end position="211"/>
    </location>
</feature>
<sequence>MSSEINKDIFYKASKKNQNKLDDLIVSSSLFTTSTPSKQVINENTESAYLNSKLMKLQKTVMDSDFLPLETNTDTDSINSQSVGKKRYNKLSSETNNLPLNSATMEMITPYQYGGEYGYSSDSESSDRTSTSQSSTNSESSTSSQSTSTSTSSEKPKRNQKRITKKQPAKKVIKKGSNNKNISKKTPAKKIIKKGSKKGSVKQAGRKSSKK</sequence>
<reference evidence="2 3" key="1">
    <citation type="submission" date="2020-04" db="EMBL/GenBank/DDBJ databases">
        <title>Advantages and limits of metagenomic assembly and binning of a giant virus.</title>
        <authorList>
            <person name="Schulz F."/>
            <person name="Andreani J."/>
            <person name="Francis R."/>
            <person name="Boudjemaa H."/>
            <person name="Bou Khalil J.Y."/>
            <person name="Lee J."/>
            <person name="La Scola B."/>
            <person name="Woyke T."/>
        </authorList>
    </citation>
    <scope>NUCLEOTIDE SEQUENCE [LARGE SCALE GENOMIC DNA]</scope>
    <source>
        <strain evidence="2 3">FV1/VV64</strain>
    </source>
</reference>
<dbReference type="EMBL" id="MT418680">
    <property type="protein sequence ID" value="QKF93949.1"/>
    <property type="molecule type" value="Genomic_DNA"/>
</dbReference>
<evidence type="ECO:0000313" key="3">
    <source>
        <dbReference type="Proteomes" id="UP001162001"/>
    </source>
</evidence>
<protein>
    <submittedName>
        <fullName evidence="2">Uncharacterized protein</fullName>
    </submittedName>
</protein>
<feature type="region of interest" description="Disordered" evidence="1">
    <location>
        <begin position="115"/>
        <end position="211"/>
    </location>
</feature>
<gene>
    <name evidence="2" type="ORF">Fadolivirus_1_491</name>
</gene>
<feature type="compositionally biased region" description="Polar residues" evidence="1">
    <location>
        <begin position="71"/>
        <end position="83"/>
    </location>
</feature>
<name>A0A7D3UV65_9VIRU</name>